<accession>A0A1N6VVL4</accession>
<dbReference type="InterPro" id="IPR002323">
    <property type="entry name" value="Cyt_CIE"/>
</dbReference>
<dbReference type="AlphaFoldDB" id="A0A1N6VVL4"/>
<evidence type="ECO:0000256" key="5">
    <source>
        <dbReference type="ARBA" id="ARBA00023004"/>
    </source>
</evidence>
<dbReference type="GO" id="GO:0009055">
    <property type="term" value="F:electron transfer activity"/>
    <property type="evidence" value="ECO:0007669"/>
    <property type="project" value="InterPro"/>
</dbReference>
<organism evidence="8 9">
    <name type="scientific">Aromatoleum tolulyticum</name>
    <dbReference type="NCBI Taxonomy" id="34027"/>
    <lineage>
        <taxon>Bacteria</taxon>
        <taxon>Pseudomonadati</taxon>
        <taxon>Pseudomonadota</taxon>
        <taxon>Betaproteobacteria</taxon>
        <taxon>Rhodocyclales</taxon>
        <taxon>Rhodocyclaceae</taxon>
        <taxon>Aromatoleum</taxon>
    </lineage>
</organism>
<dbReference type="Proteomes" id="UP000186819">
    <property type="component" value="Unassembled WGS sequence"/>
</dbReference>
<keyword evidence="2 6" id="KW-0349">Heme</keyword>
<dbReference type="EMBL" id="FTMD01000007">
    <property type="protein sequence ID" value="SIQ81880.1"/>
    <property type="molecule type" value="Genomic_DNA"/>
</dbReference>
<name>A0A1N6VVL4_9RHOO</name>
<dbReference type="RefSeq" id="WP_076602331.1">
    <property type="nucleotide sequence ID" value="NZ_FTMD01000007.1"/>
</dbReference>
<reference evidence="9" key="1">
    <citation type="submission" date="2017-01" db="EMBL/GenBank/DDBJ databases">
        <authorList>
            <person name="Varghese N."/>
            <person name="Submissions S."/>
        </authorList>
    </citation>
    <scope>NUCLEOTIDE SEQUENCE [LARGE SCALE GENOMIC DNA]</scope>
    <source>
        <strain evidence="9">ATCC 51758</strain>
    </source>
</reference>
<keyword evidence="5 6" id="KW-0408">Iron</keyword>
<dbReference type="STRING" id="34027.SAMN05421829_10737"/>
<dbReference type="PRINTS" id="PR00607">
    <property type="entry name" value="CYTCHROMECIE"/>
</dbReference>
<keyword evidence="9" id="KW-1185">Reference proteome</keyword>
<keyword evidence="1" id="KW-0813">Transport</keyword>
<evidence type="ECO:0000313" key="8">
    <source>
        <dbReference type="EMBL" id="SIQ81880.1"/>
    </source>
</evidence>
<sequence>MSALRHRPTRSPDSLPRRAALPALALIAALLGACSQPQQGDPEARASRIEPVAKISLKVQKVAPGSRTGEQIYQGTCAGCHAAGALGAPKTGDAAAWAPRIAQGFDTLTKNAIGGIRQMPPRGGGADLTDTEVQRAVAYLANSGGAKFAEPPVAK</sequence>
<dbReference type="Gene3D" id="1.10.760.10">
    <property type="entry name" value="Cytochrome c-like domain"/>
    <property type="match status" value="1"/>
</dbReference>
<feature type="domain" description="Cytochrome c" evidence="7">
    <location>
        <begin position="64"/>
        <end position="144"/>
    </location>
</feature>
<evidence type="ECO:0000256" key="6">
    <source>
        <dbReference type="PROSITE-ProRule" id="PRU00433"/>
    </source>
</evidence>
<dbReference type="PANTHER" id="PTHR40942:SF4">
    <property type="entry name" value="CYTOCHROME C5"/>
    <property type="match status" value="1"/>
</dbReference>
<dbReference type="PANTHER" id="PTHR40942">
    <property type="match status" value="1"/>
</dbReference>
<evidence type="ECO:0000256" key="4">
    <source>
        <dbReference type="ARBA" id="ARBA00022982"/>
    </source>
</evidence>
<evidence type="ECO:0000256" key="2">
    <source>
        <dbReference type="ARBA" id="ARBA00022617"/>
    </source>
</evidence>
<dbReference type="InterPro" id="IPR036909">
    <property type="entry name" value="Cyt_c-like_dom_sf"/>
</dbReference>
<dbReference type="InterPro" id="IPR009056">
    <property type="entry name" value="Cyt_c-like_dom"/>
</dbReference>
<dbReference type="Pfam" id="PF13442">
    <property type="entry name" value="Cytochrome_CBB3"/>
    <property type="match status" value="1"/>
</dbReference>
<gene>
    <name evidence="8" type="ORF">SAMN05421829_10737</name>
</gene>
<dbReference type="PROSITE" id="PS51007">
    <property type="entry name" value="CYTC"/>
    <property type="match status" value="1"/>
</dbReference>
<dbReference type="OrthoDB" id="9814708at2"/>
<dbReference type="PROSITE" id="PS51257">
    <property type="entry name" value="PROKAR_LIPOPROTEIN"/>
    <property type="match status" value="1"/>
</dbReference>
<evidence type="ECO:0000259" key="7">
    <source>
        <dbReference type="PROSITE" id="PS51007"/>
    </source>
</evidence>
<protein>
    <submittedName>
        <fullName evidence="8">Cytochrome c5</fullName>
    </submittedName>
</protein>
<dbReference type="GO" id="GO:0005506">
    <property type="term" value="F:iron ion binding"/>
    <property type="evidence" value="ECO:0007669"/>
    <property type="project" value="InterPro"/>
</dbReference>
<evidence type="ECO:0000256" key="1">
    <source>
        <dbReference type="ARBA" id="ARBA00022448"/>
    </source>
</evidence>
<evidence type="ECO:0000313" key="9">
    <source>
        <dbReference type="Proteomes" id="UP000186819"/>
    </source>
</evidence>
<evidence type="ECO:0000256" key="3">
    <source>
        <dbReference type="ARBA" id="ARBA00022723"/>
    </source>
</evidence>
<keyword evidence="4" id="KW-0249">Electron transport</keyword>
<dbReference type="GO" id="GO:0020037">
    <property type="term" value="F:heme binding"/>
    <property type="evidence" value="ECO:0007669"/>
    <property type="project" value="InterPro"/>
</dbReference>
<keyword evidence="3 6" id="KW-0479">Metal-binding</keyword>
<proteinExistence type="predicted"/>
<dbReference type="SUPFAM" id="SSF46626">
    <property type="entry name" value="Cytochrome c"/>
    <property type="match status" value="1"/>
</dbReference>